<name>A0A317Z261_STAPS</name>
<protein>
    <submittedName>
        <fullName evidence="2">Sodium:solute symporter</fullName>
    </submittedName>
</protein>
<comment type="caution">
    <text evidence="2">The sequence shown here is derived from an EMBL/GenBank/DDBJ whole genome shotgun (WGS) entry which is preliminary data.</text>
</comment>
<feature type="transmembrane region" description="Helical" evidence="1">
    <location>
        <begin position="29"/>
        <end position="49"/>
    </location>
</feature>
<organism evidence="2 3">
    <name type="scientific">Staphylococcus pseudintermedius</name>
    <dbReference type="NCBI Taxonomy" id="283734"/>
    <lineage>
        <taxon>Bacteria</taxon>
        <taxon>Bacillati</taxon>
        <taxon>Bacillota</taxon>
        <taxon>Bacilli</taxon>
        <taxon>Bacillales</taxon>
        <taxon>Staphylococcaceae</taxon>
        <taxon>Staphylococcus</taxon>
        <taxon>Staphylococcus intermedius group</taxon>
    </lineage>
</organism>
<sequence>FNGFMGLVLGLLGGIFILGFVTKKANKQGAYAALIVATIVMVCIKYVLPPEAVNYWAYSFISISVSLVVGYVVSLLTGNKTSAPQFTTIHDIPEILADKSWAKRH</sequence>
<keyword evidence="1" id="KW-0812">Transmembrane</keyword>
<proteinExistence type="predicted"/>
<reference evidence="2 3" key="1">
    <citation type="journal article" date="2018" name="Vet. Microbiol.">
        <title>Clonal diversity and geographic distribution of methicillin-resistant Staphylococcus pseudintermedius from Australian animals: Discovery of novel sequence types.</title>
        <authorList>
            <person name="Worthing K.A."/>
            <person name="Abraham S."/>
            <person name="Coombs G.W."/>
            <person name="Pang S."/>
            <person name="Saputra S."/>
            <person name="Jordan D."/>
            <person name="Trott D.J."/>
            <person name="Norris J.M."/>
        </authorList>
    </citation>
    <scope>NUCLEOTIDE SEQUENCE [LARGE SCALE GENOMIC DNA]</scope>
    <source>
        <strain evidence="2 3">ST71 3</strain>
    </source>
</reference>
<dbReference type="EMBL" id="QEIV01002569">
    <property type="protein sequence ID" value="PWZ93326.1"/>
    <property type="molecule type" value="Genomic_DNA"/>
</dbReference>
<dbReference type="STRING" id="937773.SPSINT_0894"/>
<keyword evidence="1" id="KW-0472">Membrane</keyword>
<accession>A0A317Z261</accession>
<evidence type="ECO:0000313" key="3">
    <source>
        <dbReference type="Proteomes" id="UP000246351"/>
    </source>
</evidence>
<evidence type="ECO:0000256" key="1">
    <source>
        <dbReference type="SAM" id="Phobius"/>
    </source>
</evidence>
<evidence type="ECO:0000313" key="2">
    <source>
        <dbReference type="EMBL" id="PWZ93326.1"/>
    </source>
</evidence>
<dbReference type="InterPro" id="IPR038377">
    <property type="entry name" value="Na/Glc_symporter_sf"/>
</dbReference>
<feature type="transmembrane region" description="Helical" evidence="1">
    <location>
        <begin position="6"/>
        <end position="22"/>
    </location>
</feature>
<dbReference type="AlphaFoldDB" id="A0A317Z261"/>
<dbReference type="Proteomes" id="UP000246351">
    <property type="component" value="Unassembled WGS sequence"/>
</dbReference>
<keyword evidence="1" id="KW-1133">Transmembrane helix</keyword>
<feature type="transmembrane region" description="Helical" evidence="1">
    <location>
        <begin position="55"/>
        <end position="76"/>
    </location>
</feature>
<gene>
    <name evidence="2" type="ORF">DD924_20185</name>
</gene>
<dbReference type="Gene3D" id="1.20.1730.10">
    <property type="entry name" value="Sodium/glucose cotransporter"/>
    <property type="match status" value="1"/>
</dbReference>
<feature type="non-terminal residue" evidence="2">
    <location>
        <position position="1"/>
    </location>
</feature>